<sequence length="60" mass="6614">MSVKGVCTVPAYEKWVSVTQTQLAHHCKSKAKPSKGKNKSKALWSGTIRITISRMESPIV</sequence>
<organism evidence="1 2">
    <name type="scientific">Morus notabilis</name>
    <dbReference type="NCBI Taxonomy" id="981085"/>
    <lineage>
        <taxon>Eukaryota</taxon>
        <taxon>Viridiplantae</taxon>
        <taxon>Streptophyta</taxon>
        <taxon>Embryophyta</taxon>
        <taxon>Tracheophyta</taxon>
        <taxon>Spermatophyta</taxon>
        <taxon>Magnoliopsida</taxon>
        <taxon>eudicotyledons</taxon>
        <taxon>Gunneridae</taxon>
        <taxon>Pentapetalae</taxon>
        <taxon>rosids</taxon>
        <taxon>fabids</taxon>
        <taxon>Rosales</taxon>
        <taxon>Moraceae</taxon>
        <taxon>Moreae</taxon>
        <taxon>Morus</taxon>
    </lineage>
</organism>
<evidence type="ECO:0000313" key="2">
    <source>
        <dbReference type="Proteomes" id="UP000030645"/>
    </source>
</evidence>
<evidence type="ECO:0000313" key="1">
    <source>
        <dbReference type="EMBL" id="EXB59792.1"/>
    </source>
</evidence>
<dbReference type="EMBL" id="KE344390">
    <property type="protein sequence ID" value="EXB59792.1"/>
    <property type="molecule type" value="Genomic_DNA"/>
</dbReference>
<gene>
    <name evidence="1" type="ORF">L484_010903</name>
</gene>
<protein>
    <submittedName>
        <fullName evidence="1">Uncharacterized protein</fullName>
    </submittedName>
</protein>
<proteinExistence type="predicted"/>
<dbReference type="AlphaFoldDB" id="W9QZ53"/>
<keyword evidence="2" id="KW-1185">Reference proteome</keyword>
<reference evidence="2" key="1">
    <citation type="submission" date="2013-01" db="EMBL/GenBank/DDBJ databases">
        <title>Draft Genome Sequence of a Mulberry Tree, Morus notabilis C.K. Schneid.</title>
        <authorList>
            <person name="He N."/>
            <person name="Zhao S."/>
        </authorList>
    </citation>
    <scope>NUCLEOTIDE SEQUENCE</scope>
</reference>
<dbReference type="Proteomes" id="UP000030645">
    <property type="component" value="Unassembled WGS sequence"/>
</dbReference>
<accession>W9QZ53</accession>
<name>W9QZ53_9ROSA</name>